<dbReference type="EMBL" id="CP013611">
    <property type="protein sequence ID" value="ALU44929.1"/>
    <property type="molecule type" value="Genomic_DNA"/>
</dbReference>
<evidence type="ECO:0000259" key="2">
    <source>
        <dbReference type="Pfam" id="PF00005"/>
    </source>
</evidence>
<accession>A0A0U2ZAV4</accession>
<dbReference type="SUPFAM" id="SSF50331">
    <property type="entry name" value="MOP-like"/>
    <property type="match status" value="1"/>
</dbReference>
<sequence length="284" mass="31313">MAYVPQGAPLIPNFSVFEHLQIAAKRPWQNMIPDLLPRLIDELELTPLLARLPRKLSGGERQRVSLSCALLQQAPLLLLDEPFSAFDAKLKIQAQRLVKDIQRTLNSESILVSHSLSELSTLADMALVIDKGRQQNFGVVASILDRLEYDTTSMVQFIQGKVAGFKDAHGKLSERSNGVWAVLESKLGELTVPIQDFDIGQICICKLSADSVLLTAKGAIHSAVNSFEGRIESIEHDNSVGLSTLKVRVNEHLVFARVPNYKLTNILVGIGNNVDVHLPQLKIV</sequence>
<evidence type="ECO:0000256" key="1">
    <source>
        <dbReference type="ARBA" id="ARBA00022448"/>
    </source>
</evidence>
<dbReference type="InterPro" id="IPR008995">
    <property type="entry name" value="Mo/tungstate-bd_C_term_dom"/>
</dbReference>
<organism evidence="3 4">
    <name type="scientific">Pseudoalteromonas rubra</name>
    <dbReference type="NCBI Taxonomy" id="43658"/>
    <lineage>
        <taxon>Bacteria</taxon>
        <taxon>Pseudomonadati</taxon>
        <taxon>Pseudomonadota</taxon>
        <taxon>Gammaproteobacteria</taxon>
        <taxon>Alteromonadales</taxon>
        <taxon>Pseudoalteromonadaceae</taxon>
        <taxon>Pseudoalteromonas</taxon>
    </lineage>
</organism>
<protein>
    <recommendedName>
        <fullName evidence="2">ABC transporter domain-containing protein</fullName>
    </recommendedName>
</protein>
<proteinExistence type="predicted"/>
<dbReference type="Proteomes" id="UP000069015">
    <property type="component" value="Chromosome 1"/>
</dbReference>
<feature type="domain" description="ABC transporter" evidence="2">
    <location>
        <begin position="2"/>
        <end position="83"/>
    </location>
</feature>
<evidence type="ECO:0000313" key="4">
    <source>
        <dbReference type="Proteomes" id="UP000069015"/>
    </source>
</evidence>
<keyword evidence="1" id="KW-0813">Transport</keyword>
<dbReference type="SUPFAM" id="SSF52540">
    <property type="entry name" value="P-loop containing nucleoside triphosphate hydrolases"/>
    <property type="match status" value="1"/>
</dbReference>
<dbReference type="GO" id="GO:0005524">
    <property type="term" value="F:ATP binding"/>
    <property type="evidence" value="ECO:0007669"/>
    <property type="project" value="InterPro"/>
</dbReference>
<dbReference type="GO" id="GO:0016887">
    <property type="term" value="F:ATP hydrolysis activity"/>
    <property type="evidence" value="ECO:0007669"/>
    <property type="project" value="InterPro"/>
</dbReference>
<reference evidence="3 4" key="1">
    <citation type="submission" date="2015-12" db="EMBL/GenBank/DDBJ databases">
        <title>Complete genome sequence of Pseudoalteromonas rubra SCSIO 6842, harboring a conjugative plasmid.</title>
        <authorList>
            <person name="Li B."/>
            <person name="Wang X."/>
        </authorList>
    </citation>
    <scope>NUCLEOTIDE SEQUENCE [LARGE SCALE GENOMIC DNA]</scope>
    <source>
        <strain evidence="3 4">SCSIO 6842</strain>
    </source>
</reference>
<gene>
    <name evidence="3" type="ORF">AT705_19425</name>
</gene>
<dbReference type="PANTHER" id="PTHR42781:SF4">
    <property type="entry name" value="SPERMIDINE_PUTRESCINE IMPORT ATP-BINDING PROTEIN POTA"/>
    <property type="match status" value="1"/>
</dbReference>
<dbReference type="InterPro" id="IPR003439">
    <property type="entry name" value="ABC_transporter-like_ATP-bd"/>
</dbReference>
<dbReference type="KEGG" id="prr:AT705_19425"/>
<dbReference type="InterPro" id="IPR050093">
    <property type="entry name" value="ABC_SmlMolc_Importer"/>
</dbReference>
<dbReference type="AlphaFoldDB" id="A0A0U2ZAV4"/>
<dbReference type="Pfam" id="PF00005">
    <property type="entry name" value="ABC_tran"/>
    <property type="match status" value="1"/>
</dbReference>
<dbReference type="Gene3D" id="3.40.50.300">
    <property type="entry name" value="P-loop containing nucleotide triphosphate hydrolases"/>
    <property type="match status" value="1"/>
</dbReference>
<dbReference type="InterPro" id="IPR027417">
    <property type="entry name" value="P-loop_NTPase"/>
</dbReference>
<dbReference type="PANTHER" id="PTHR42781">
    <property type="entry name" value="SPERMIDINE/PUTRESCINE IMPORT ATP-BINDING PROTEIN POTA"/>
    <property type="match status" value="1"/>
</dbReference>
<evidence type="ECO:0000313" key="3">
    <source>
        <dbReference type="EMBL" id="ALU44929.1"/>
    </source>
</evidence>
<name>A0A0U2ZAV4_9GAMM</name>